<dbReference type="Proteomes" id="UP001152087">
    <property type="component" value="Unassembled WGS sequence"/>
</dbReference>
<evidence type="ECO:0000313" key="2">
    <source>
        <dbReference type="EMBL" id="KAJ4198158.1"/>
    </source>
</evidence>
<reference evidence="2" key="1">
    <citation type="submission" date="2022-09" db="EMBL/GenBank/DDBJ databases">
        <title>Fusarium specimens isolated from Avocado Roots.</title>
        <authorList>
            <person name="Stajich J."/>
            <person name="Roper C."/>
            <person name="Heimlech-Rivalta G."/>
        </authorList>
    </citation>
    <scope>NUCLEOTIDE SEQUENCE</scope>
    <source>
        <strain evidence="2">A02</strain>
    </source>
</reference>
<evidence type="ECO:0000256" key="1">
    <source>
        <dbReference type="SAM" id="Phobius"/>
    </source>
</evidence>
<comment type="caution">
    <text evidence="2">The sequence shown here is derived from an EMBL/GenBank/DDBJ whole genome shotgun (WGS) entry which is preliminary data.</text>
</comment>
<keyword evidence="1" id="KW-1133">Transmembrane helix</keyword>
<feature type="transmembrane region" description="Helical" evidence="1">
    <location>
        <begin position="16"/>
        <end position="38"/>
    </location>
</feature>
<dbReference type="AlphaFoldDB" id="A0A9W8RIF4"/>
<evidence type="ECO:0000313" key="3">
    <source>
        <dbReference type="Proteomes" id="UP001152087"/>
    </source>
</evidence>
<proteinExistence type="predicted"/>
<keyword evidence="1" id="KW-0472">Membrane</keyword>
<accession>A0A9W8RIF4</accession>
<gene>
    <name evidence="2" type="ORF">NW755_000845</name>
</gene>
<sequence>MILIAFPSIISSSLAFALHVSLNCLLFVAVYLLLFDLLRCDNSEEGFRGEDAWVLVTAAYRFCVYHGFSRLKTEPCLLLPVFRPKILSSCKSATSVSFATLCALLDVLHSLLLARNLVLPVQTSSPKPSPLPPRPCSVTAASTMIECV</sequence>
<keyword evidence="3" id="KW-1185">Reference proteome</keyword>
<name>A0A9W8RIF4_9HYPO</name>
<protein>
    <submittedName>
        <fullName evidence="2">Uncharacterized protein</fullName>
    </submittedName>
</protein>
<keyword evidence="1" id="KW-0812">Transmembrane</keyword>
<organism evidence="2 3">
    <name type="scientific">Fusarium falciforme</name>
    <dbReference type="NCBI Taxonomy" id="195108"/>
    <lineage>
        <taxon>Eukaryota</taxon>
        <taxon>Fungi</taxon>
        <taxon>Dikarya</taxon>
        <taxon>Ascomycota</taxon>
        <taxon>Pezizomycotina</taxon>
        <taxon>Sordariomycetes</taxon>
        <taxon>Hypocreomycetidae</taxon>
        <taxon>Hypocreales</taxon>
        <taxon>Nectriaceae</taxon>
        <taxon>Fusarium</taxon>
        <taxon>Fusarium solani species complex</taxon>
    </lineage>
</organism>
<dbReference type="EMBL" id="JAOQAV010000001">
    <property type="protein sequence ID" value="KAJ4198158.1"/>
    <property type="molecule type" value="Genomic_DNA"/>
</dbReference>